<dbReference type="PANTHER" id="PTHR30399:SF1">
    <property type="entry name" value="UTP PYROPHOSPHATASE"/>
    <property type="match status" value="1"/>
</dbReference>
<name>G9Y8S7_HAFAL</name>
<protein>
    <recommendedName>
        <fullName evidence="1">YgjP-like metallopeptidase domain-containing protein</fullName>
    </recommendedName>
</protein>
<feature type="domain" description="YgjP-like metallopeptidase" evidence="1">
    <location>
        <begin position="106"/>
        <end position="162"/>
    </location>
</feature>
<dbReference type="Gene3D" id="3.30.2010.10">
    <property type="entry name" value="Metalloproteases ('zincins'), catalytic domain"/>
    <property type="match status" value="1"/>
</dbReference>
<evidence type="ECO:0000313" key="3">
    <source>
        <dbReference type="Proteomes" id="UP000005959"/>
    </source>
</evidence>
<dbReference type="Proteomes" id="UP000005959">
    <property type="component" value="Unassembled WGS sequence"/>
</dbReference>
<gene>
    <name evidence="2" type="ORF">HMPREF0454_03070</name>
</gene>
<comment type="caution">
    <text evidence="2">The sequence shown here is derived from an EMBL/GenBank/DDBJ whole genome shotgun (WGS) entry which is preliminary data.</text>
</comment>
<dbReference type="EMBL" id="AGCI01000069">
    <property type="protein sequence ID" value="EHM41308.1"/>
    <property type="molecule type" value="Genomic_DNA"/>
</dbReference>
<dbReference type="Pfam" id="PF01863">
    <property type="entry name" value="YgjP-like"/>
    <property type="match status" value="1"/>
</dbReference>
<dbReference type="PANTHER" id="PTHR30399">
    <property type="entry name" value="UNCHARACTERIZED PROTEIN YGJP"/>
    <property type="match status" value="1"/>
</dbReference>
<organism evidence="2 3">
    <name type="scientific">Hafnia alvei ATCC 51873</name>
    <dbReference type="NCBI Taxonomy" id="1002364"/>
    <lineage>
        <taxon>Bacteria</taxon>
        <taxon>Pseudomonadati</taxon>
        <taxon>Pseudomonadota</taxon>
        <taxon>Gammaproteobacteria</taxon>
        <taxon>Enterobacterales</taxon>
        <taxon>Hafniaceae</taxon>
        <taxon>Hafnia</taxon>
    </lineage>
</organism>
<proteinExistence type="predicted"/>
<dbReference type="InterPro" id="IPR053136">
    <property type="entry name" value="UTP_pyrophosphatase-like"/>
</dbReference>
<reference evidence="2 3" key="1">
    <citation type="submission" date="2011-08" db="EMBL/GenBank/DDBJ databases">
        <authorList>
            <person name="Weinstock G."/>
            <person name="Sodergren E."/>
            <person name="Clifton S."/>
            <person name="Fulton L."/>
            <person name="Fulton B."/>
            <person name="Courtney L."/>
            <person name="Fronick C."/>
            <person name="Harrison M."/>
            <person name="Strong C."/>
            <person name="Farmer C."/>
            <person name="Delahaunty K."/>
            <person name="Markovic C."/>
            <person name="Hall O."/>
            <person name="Minx P."/>
            <person name="Tomlinson C."/>
            <person name="Mitreva M."/>
            <person name="Hou S."/>
            <person name="Chen J."/>
            <person name="Wollam A."/>
            <person name="Pepin K.H."/>
            <person name="Johnson M."/>
            <person name="Bhonagiri V."/>
            <person name="Zhang X."/>
            <person name="Suruliraj S."/>
            <person name="Warren W."/>
            <person name="Chinwalla A."/>
            <person name="Mardis E.R."/>
            <person name="Wilson R.K."/>
        </authorList>
    </citation>
    <scope>NUCLEOTIDE SEQUENCE [LARGE SCALE GENOMIC DNA]</scope>
    <source>
        <strain evidence="2 3">ATCC 51873</strain>
    </source>
</reference>
<evidence type="ECO:0000259" key="1">
    <source>
        <dbReference type="Pfam" id="PF01863"/>
    </source>
</evidence>
<dbReference type="PATRIC" id="fig|1002364.3.peg.2778"/>
<sequence>MTYNSQLLYLKELNMTSLTYLAGYPEHLQTQVRQLLDQQRLGTVLLQRYPQPHQLTTDRALYQYTTDLKNQFLRNAPQINKVGYDSKIQVLKHALGLHTAISRVQGSKLKAKAEIRVATVFKNAPEAFLRMIVVHELAHLREKDHNKAFYNLCCHMEPAYHQLEFDTRMYLTHLELVGALY</sequence>
<evidence type="ECO:0000313" key="2">
    <source>
        <dbReference type="EMBL" id="EHM41308.1"/>
    </source>
</evidence>
<dbReference type="CDD" id="cd07344">
    <property type="entry name" value="M48_yhfN_like"/>
    <property type="match status" value="1"/>
</dbReference>
<dbReference type="HOGENOM" id="CLU_101303_0_0_6"/>
<dbReference type="AlphaFoldDB" id="G9Y8S7"/>
<accession>G9Y8S7</accession>
<dbReference type="InterPro" id="IPR002725">
    <property type="entry name" value="YgjP-like_metallopeptidase"/>
</dbReference>